<comment type="function">
    <text evidence="1">Conversion of NADPH, generated by peripheral catabolic pathways, to NADH, which can enter the respiratory chain for energy generation.</text>
</comment>
<evidence type="ECO:0000256" key="3">
    <source>
        <dbReference type="ARBA" id="ARBA00007532"/>
    </source>
</evidence>
<keyword evidence="6" id="KW-0963">Cytoplasm</keyword>
<dbReference type="InterPro" id="IPR016156">
    <property type="entry name" value="FAD/NAD-linked_Rdtase_dimer_sf"/>
</dbReference>
<evidence type="ECO:0000256" key="11">
    <source>
        <dbReference type="ARBA" id="ARBA00023027"/>
    </source>
</evidence>
<proteinExistence type="inferred from homology"/>
<keyword evidence="10 16" id="KW-0560">Oxidoreductase</keyword>
<dbReference type="InterPro" id="IPR050151">
    <property type="entry name" value="Class-I_Pyr_Nuc-Dis_Oxidored"/>
</dbReference>
<dbReference type="EC" id="1.6.1.1" evidence="4"/>
<evidence type="ECO:0000256" key="5">
    <source>
        <dbReference type="ARBA" id="ARBA00016603"/>
    </source>
</evidence>
<feature type="domain" description="Pyridine nucleotide-disulphide oxidoreductase dimerisation" evidence="14">
    <location>
        <begin position="396"/>
        <end position="503"/>
    </location>
</feature>
<evidence type="ECO:0000256" key="1">
    <source>
        <dbReference type="ARBA" id="ARBA00002842"/>
    </source>
</evidence>
<feature type="domain" description="FAD/NAD(P)-binding" evidence="15">
    <location>
        <begin position="55"/>
        <end position="376"/>
    </location>
</feature>
<dbReference type="SUPFAM" id="SSF55424">
    <property type="entry name" value="FAD/NAD-linked reductases, dimerisation (C-terminal) domain"/>
    <property type="match status" value="1"/>
</dbReference>
<evidence type="ECO:0000313" key="17">
    <source>
        <dbReference type="Proteomes" id="UP000182373"/>
    </source>
</evidence>
<dbReference type="InterPro" id="IPR023753">
    <property type="entry name" value="FAD/NAD-binding_dom"/>
</dbReference>
<comment type="subcellular location">
    <subcellularLocation>
        <location evidence="2">Cytoplasm</location>
    </subcellularLocation>
</comment>
<dbReference type="SUPFAM" id="SSF51905">
    <property type="entry name" value="FAD/NAD(P)-binding domain"/>
    <property type="match status" value="1"/>
</dbReference>
<gene>
    <name evidence="16" type="ORF">GbCGDNIH9_1246</name>
</gene>
<evidence type="ECO:0000256" key="10">
    <source>
        <dbReference type="ARBA" id="ARBA00023002"/>
    </source>
</evidence>
<dbReference type="InterPro" id="IPR004099">
    <property type="entry name" value="Pyr_nucl-diS_OxRdtase_dimer"/>
</dbReference>
<dbReference type="PIRSF" id="PIRSF000350">
    <property type="entry name" value="Mercury_reductase_MerA"/>
    <property type="match status" value="1"/>
</dbReference>
<dbReference type="PANTHER" id="PTHR22912:SF93">
    <property type="entry name" value="SOLUBLE PYRIDINE NUCLEOTIDE TRANSHYDROGENASE"/>
    <property type="match status" value="1"/>
</dbReference>
<dbReference type="GO" id="GO:0003957">
    <property type="term" value="F:NAD(P)+ transhydrogenase (Si-specific) activity"/>
    <property type="evidence" value="ECO:0007669"/>
    <property type="project" value="UniProtKB-EC"/>
</dbReference>
<feature type="binding site" evidence="13">
    <location>
        <position position="102"/>
    </location>
    <ligand>
        <name>FAD</name>
        <dbReference type="ChEBI" id="CHEBI:57692"/>
    </ligand>
</feature>
<evidence type="ECO:0000256" key="8">
    <source>
        <dbReference type="ARBA" id="ARBA00022827"/>
    </source>
</evidence>
<feature type="binding site" evidence="13">
    <location>
        <position position="255"/>
    </location>
    <ligand>
        <name>NAD(+)</name>
        <dbReference type="ChEBI" id="CHEBI:57540"/>
    </ligand>
</feature>
<evidence type="ECO:0000256" key="12">
    <source>
        <dbReference type="ARBA" id="ARBA00031183"/>
    </source>
</evidence>
<evidence type="ECO:0000256" key="6">
    <source>
        <dbReference type="ARBA" id="ARBA00022490"/>
    </source>
</evidence>
<organism evidence="16 17">
    <name type="scientific">Granulibacter bethesdensis</name>
    <dbReference type="NCBI Taxonomy" id="364410"/>
    <lineage>
        <taxon>Bacteria</taxon>
        <taxon>Pseudomonadati</taxon>
        <taxon>Pseudomonadota</taxon>
        <taxon>Alphaproteobacteria</taxon>
        <taxon>Acetobacterales</taxon>
        <taxon>Acetobacteraceae</taxon>
        <taxon>Granulibacter</taxon>
    </lineage>
</organism>
<evidence type="ECO:0000256" key="9">
    <source>
        <dbReference type="ARBA" id="ARBA00022857"/>
    </source>
</evidence>
<keyword evidence="13" id="KW-0547">Nucleotide-binding</keyword>
<feature type="binding site" evidence="13">
    <location>
        <begin position="232"/>
        <end position="239"/>
    </location>
    <ligand>
        <name>NAD(+)</name>
        <dbReference type="ChEBI" id="CHEBI:57540"/>
    </ligand>
</feature>
<dbReference type="PANTHER" id="PTHR22912">
    <property type="entry name" value="DISULFIDE OXIDOREDUCTASE"/>
    <property type="match status" value="1"/>
</dbReference>
<dbReference type="GO" id="GO:0004148">
    <property type="term" value="F:dihydrolipoyl dehydrogenase (NADH) activity"/>
    <property type="evidence" value="ECO:0007669"/>
    <property type="project" value="TreeGrafter"/>
</dbReference>
<comment type="similarity">
    <text evidence="3">Belongs to the class-I pyridine nucleotide-disulfide oxidoreductase family.</text>
</comment>
<dbReference type="InterPro" id="IPR001100">
    <property type="entry name" value="Pyr_nuc-diS_OxRdtase"/>
</dbReference>
<dbReference type="Pfam" id="PF07992">
    <property type="entry name" value="Pyr_redox_2"/>
    <property type="match status" value="1"/>
</dbReference>
<dbReference type="Pfam" id="PF02852">
    <property type="entry name" value="Pyr_redox_dim"/>
    <property type="match status" value="1"/>
</dbReference>
<evidence type="ECO:0000256" key="2">
    <source>
        <dbReference type="ARBA" id="ARBA00004496"/>
    </source>
</evidence>
<dbReference type="FunFam" id="3.30.390.30:FF:000001">
    <property type="entry name" value="Dihydrolipoyl dehydrogenase"/>
    <property type="match status" value="1"/>
</dbReference>
<dbReference type="GO" id="GO:0006103">
    <property type="term" value="P:2-oxoglutarate metabolic process"/>
    <property type="evidence" value="ECO:0007669"/>
    <property type="project" value="TreeGrafter"/>
</dbReference>
<keyword evidence="9" id="KW-0521">NADP</keyword>
<keyword evidence="8 13" id="KW-0274">FAD</keyword>
<comment type="cofactor">
    <cofactor evidence="13">
        <name>FAD</name>
        <dbReference type="ChEBI" id="CHEBI:57692"/>
    </cofactor>
    <text evidence="13">Binds 1 FAD per subunit.</text>
</comment>
<dbReference type="PRINTS" id="PR00411">
    <property type="entry name" value="PNDRDTASEI"/>
</dbReference>
<sequence length="535" mass="58139">MILNNFLNCVSGGSPARTKLGRLYSGSGDTLSTRRDILRMVSLDSSAIPSTEQIYDLIVIGSGPAGRRAAIQAAKLGHTVLVVERGQKVGGVSVHTGTIPSKTLRETVLNLSGWRERGFYGRSYRVKKDIEANDLMNRLHITLSHEVDVLEHQFSRNRVRTIHGVARFLDREHVEITTAPEISFVAQAARILIAVGTVPHRPANIPFDGRTVLDSDEIISIPTLPRSLTVIGAGVIGVEYATIFHALDIKVTLVEPRKTLLDFIDSELVDDFLHQLRDSGMTIRLGSAVEGIVFENDHPVTLLEGGRRLPSDMVLYAAGRSGAVEGLGLETIGLVPDKRGRLSVNPQTMETSVPGIYAAGDIIGFPSLASTSMEQGRIAACHAFDAPSPPAPDYFPYGIYSVPEMSTVGLTEEQVKERHIPYECGIARFRETSRGHIMGLSNGLMKMIFSLKTRRLLGVHIVGEGATELIHIGQAVLNLHGTLDYFIDNTFNYPTLAEAYKIAALDAWNRMAYEAPLPTAPLPADPVPGVPSTTA</sequence>
<dbReference type="GO" id="GO:0005829">
    <property type="term" value="C:cytosol"/>
    <property type="evidence" value="ECO:0007669"/>
    <property type="project" value="TreeGrafter"/>
</dbReference>
<feature type="binding site" evidence="13">
    <location>
        <position position="361"/>
    </location>
    <ligand>
        <name>FAD</name>
        <dbReference type="ChEBI" id="CHEBI:57692"/>
    </ligand>
</feature>
<evidence type="ECO:0000256" key="7">
    <source>
        <dbReference type="ARBA" id="ARBA00022630"/>
    </source>
</evidence>
<name>A0AAC9P8H5_9PROT</name>
<evidence type="ECO:0000256" key="4">
    <source>
        <dbReference type="ARBA" id="ARBA00012772"/>
    </source>
</evidence>
<dbReference type="Gene3D" id="3.30.390.30">
    <property type="match status" value="1"/>
</dbReference>
<reference evidence="17" key="1">
    <citation type="submission" date="2016-11" db="EMBL/GenBank/DDBJ databases">
        <title>Comparative genomic and phenotypic analysis of Granulibacter bethesdensis clinical isolates from patients with chronic granulomatous disease.</title>
        <authorList>
            <person name="Zarember K.A."/>
            <person name="Porcella S.F."/>
            <person name="Chu J."/>
            <person name="Ding L."/>
            <person name="Dahlstrom E."/>
            <person name="Barbian K."/>
            <person name="Martens C."/>
            <person name="Sykora L."/>
            <person name="Kramer S."/>
            <person name="Pettinato A.M."/>
            <person name="Hong H."/>
            <person name="Wald G."/>
            <person name="Berg L.J."/>
            <person name="Rogge L.S."/>
            <person name="Greenberg D.E."/>
            <person name="Falcone E.L."/>
            <person name="Neves J.F."/>
            <person name="Simoes M.J."/>
            <person name="Casal M."/>
            <person name="Rodriguez-Lopez F.C."/>
            <person name="Zelazny A."/>
            <person name="Gallin J.I."/>
            <person name="Holland S.M."/>
        </authorList>
    </citation>
    <scope>NUCLEOTIDE SEQUENCE [LARGE SCALE GENOMIC DNA]</scope>
    <source>
        <strain evidence="17">NIH9.1</strain>
    </source>
</reference>
<evidence type="ECO:0000256" key="13">
    <source>
        <dbReference type="PIRSR" id="PIRSR000350-3"/>
    </source>
</evidence>
<keyword evidence="11 13" id="KW-0520">NAD</keyword>
<dbReference type="Proteomes" id="UP000182373">
    <property type="component" value="Chromosome"/>
</dbReference>
<dbReference type="PRINTS" id="PR00368">
    <property type="entry name" value="FADPNR"/>
</dbReference>
<dbReference type="AlphaFoldDB" id="A0AAC9P8H5"/>
<keyword evidence="7" id="KW-0285">Flavoprotein</keyword>
<feature type="binding site" evidence="13">
    <location>
        <position position="319"/>
    </location>
    <ligand>
        <name>NAD(+)</name>
        <dbReference type="ChEBI" id="CHEBI:57540"/>
    </ligand>
</feature>
<dbReference type="GO" id="GO:0050660">
    <property type="term" value="F:flavin adenine dinucleotide binding"/>
    <property type="evidence" value="ECO:0007669"/>
    <property type="project" value="TreeGrafter"/>
</dbReference>
<evidence type="ECO:0000313" key="16">
    <source>
        <dbReference type="EMBL" id="APH54543.1"/>
    </source>
</evidence>
<protein>
    <recommendedName>
        <fullName evidence="5">Soluble pyridine nucleotide transhydrogenase</fullName>
        <ecNumber evidence="4">1.6.1.1</ecNumber>
    </recommendedName>
    <alternativeName>
        <fullName evidence="12">NAD(P)(+) transhydrogenase [B-specific]</fullName>
    </alternativeName>
</protein>
<dbReference type="EMBL" id="CP018191">
    <property type="protein sequence ID" value="APH54543.1"/>
    <property type="molecule type" value="Genomic_DNA"/>
</dbReference>
<evidence type="ECO:0000259" key="14">
    <source>
        <dbReference type="Pfam" id="PF02852"/>
    </source>
</evidence>
<dbReference type="NCBIfam" id="NF003585">
    <property type="entry name" value="PRK05249.1"/>
    <property type="match status" value="1"/>
</dbReference>
<accession>A0AAC9P8H5</accession>
<dbReference type="Gene3D" id="3.50.50.60">
    <property type="entry name" value="FAD/NAD(P)-binding domain"/>
    <property type="match status" value="2"/>
</dbReference>
<dbReference type="InterPro" id="IPR036188">
    <property type="entry name" value="FAD/NAD-bd_sf"/>
</dbReference>
<evidence type="ECO:0000259" key="15">
    <source>
        <dbReference type="Pfam" id="PF07992"/>
    </source>
</evidence>